<keyword evidence="1" id="KW-0472">Membrane</keyword>
<organism evidence="2 3">
    <name type="scientific">Paramecium sonneborni</name>
    <dbReference type="NCBI Taxonomy" id="65129"/>
    <lineage>
        <taxon>Eukaryota</taxon>
        <taxon>Sar</taxon>
        <taxon>Alveolata</taxon>
        <taxon>Ciliophora</taxon>
        <taxon>Intramacronucleata</taxon>
        <taxon>Oligohymenophorea</taxon>
        <taxon>Peniculida</taxon>
        <taxon>Parameciidae</taxon>
        <taxon>Paramecium</taxon>
    </lineage>
</organism>
<evidence type="ECO:0000313" key="3">
    <source>
        <dbReference type="Proteomes" id="UP000692954"/>
    </source>
</evidence>
<protein>
    <recommendedName>
        <fullName evidence="4">Transmembrane protein</fullName>
    </recommendedName>
</protein>
<proteinExistence type="predicted"/>
<evidence type="ECO:0008006" key="4">
    <source>
        <dbReference type="Google" id="ProtNLM"/>
    </source>
</evidence>
<evidence type="ECO:0000313" key="2">
    <source>
        <dbReference type="EMBL" id="CAD8125731.1"/>
    </source>
</evidence>
<feature type="transmembrane region" description="Helical" evidence="1">
    <location>
        <begin position="94"/>
        <end position="116"/>
    </location>
</feature>
<feature type="transmembrane region" description="Helical" evidence="1">
    <location>
        <begin position="71"/>
        <end position="88"/>
    </location>
</feature>
<accession>A0A8S1RBT3</accession>
<sequence length="191" mass="22326">MNLILILGCLVQAFLNFQNLILYFKYLKVNQLYRSTINIAKEAIINSFDLFNQFKPLKSVCKVSRLICKQFLLMITIITFLFYSFQFSQENNIMIGWIHIGMFCTILASNLLIDLLGQKSKKKKIEEEKKASIQPFLRILSKLKGQLSILQMRIPFFQSYYIHNTQQDSSLNGPSASLRTLYSNLFMFSQY</sequence>
<gene>
    <name evidence="2" type="ORF">PSON_ATCC_30995.1.T1610116</name>
</gene>
<dbReference type="Proteomes" id="UP000692954">
    <property type="component" value="Unassembled WGS sequence"/>
</dbReference>
<keyword evidence="1" id="KW-1133">Transmembrane helix</keyword>
<keyword evidence="3" id="KW-1185">Reference proteome</keyword>
<keyword evidence="1" id="KW-0812">Transmembrane</keyword>
<dbReference type="AlphaFoldDB" id="A0A8S1RBT3"/>
<name>A0A8S1RBT3_9CILI</name>
<dbReference type="EMBL" id="CAJJDN010000161">
    <property type="protein sequence ID" value="CAD8125731.1"/>
    <property type="molecule type" value="Genomic_DNA"/>
</dbReference>
<comment type="caution">
    <text evidence="2">The sequence shown here is derived from an EMBL/GenBank/DDBJ whole genome shotgun (WGS) entry which is preliminary data.</text>
</comment>
<reference evidence="2" key="1">
    <citation type="submission" date="2021-01" db="EMBL/GenBank/DDBJ databases">
        <authorList>
            <consortium name="Genoscope - CEA"/>
            <person name="William W."/>
        </authorList>
    </citation>
    <scope>NUCLEOTIDE SEQUENCE</scope>
</reference>
<evidence type="ECO:0000256" key="1">
    <source>
        <dbReference type="SAM" id="Phobius"/>
    </source>
</evidence>